<feature type="compositionally biased region" description="Basic residues" evidence="1">
    <location>
        <begin position="1"/>
        <end position="16"/>
    </location>
</feature>
<dbReference type="InterPro" id="IPR036322">
    <property type="entry name" value="WD40_repeat_dom_sf"/>
</dbReference>
<protein>
    <submittedName>
        <fullName evidence="2">Uncharacterized protein</fullName>
    </submittedName>
</protein>
<organism evidence="2 3">
    <name type="scientific">Cylindrotheca closterium</name>
    <dbReference type="NCBI Taxonomy" id="2856"/>
    <lineage>
        <taxon>Eukaryota</taxon>
        <taxon>Sar</taxon>
        <taxon>Stramenopiles</taxon>
        <taxon>Ochrophyta</taxon>
        <taxon>Bacillariophyta</taxon>
        <taxon>Bacillariophyceae</taxon>
        <taxon>Bacillariophycidae</taxon>
        <taxon>Bacillariales</taxon>
        <taxon>Bacillariaceae</taxon>
        <taxon>Cylindrotheca</taxon>
    </lineage>
</organism>
<sequence length="549" mass="62274">MPRRKNKKFKRQKRHNHQNDECLFETSIEEDLRRQRQRQIERERDREMMKEFEEDRMDETDTSFVENVETRRQDIVLRGMSVAPLIDIAQLPARSLLSVHNESPLLSRIQRNRIQNLWHSRYLLSQMHVHSKASLLYTRKVKWRNHSLPDGTSAPVDLTCKSNLHSAARTMDVVTFDEGQLPTIATTVQGGFGIFTAAYGRQERFNTLRGLPVHSLRMHEKSGWCGTVVLSDDRYALYKFQCYPLPDATSLFEVMLQEPVTDFVFGTDLVLFACPRYYGKATLSPTFLTLEDGREGELRCLNIQNFPHSDALRVEMTCAKEKFIAFGHRNGQVSLLDLRQSQSCCTILQHLPIDSTSEIFGSATDLKFLSNHQLLVKRSFGTTQLHDLRQISSRLEQDSSKMRRRATSVVHHLQVPSDGILSTASSRCNGMVVDPTCQQTLLSPYIDSDRNATLGFWSLKTGTFAGQKILAKNPERDPIFVEMCPTTTASFLNRGEMKHGLSNPSDFGVWLKCGRFSKSRAQGGKAGSLHHLSLPGALADTPSVCSYSA</sequence>
<dbReference type="SUPFAM" id="SSF50978">
    <property type="entry name" value="WD40 repeat-like"/>
    <property type="match status" value="1"/>
</dbReference>
<dbReference type="InterPro" id="IPR015943">
    <property type="entry name" value="WD40/YVTN_repeat-like_dom_sf"/>
</dbReference>
<comment type="caution">
    <text evidence="2">The sequence shown here is derived from an EMBL/GenBank/DDBJ whole genome shotgun (WGS) entry which is preliminary data.</text>
</comment>
<evidence type="ECO:0000256" key="1">
    <source>
        <dbReference type="SAM" id="MobiDB-lite"/>
    </source>
</evidence>
<dbReference type="AlphaFoldDB" id="A0AAD2FS97"/>
<evidence type="ECO:0000313" key="3">
    <source>
        <dbReference type="Proteomes" id="UP001295423"/>
    </source>
</evidence>
<accession>A0AAD2FS97</accession>
<dbReference type="EMBL" id="CAKOGP040001792">
    <property type="protein sequence ID" value="CAJ1951646.1"/>
    <property type="molecule type" value="Genomic_DNA"/>
</dbReference>
<dbReference type="Proteomes" id="UP001295423">
    <property type="component" value="Unassembled WGS sequence"/>
</dbReference>
<name>A0AAD2FS97_9STRA</name>
<keyword evidence="3" id="KW-1185">Reference proteome</keyword>
<gene>
    <name evidence="2" type="ORF">CYCCA115_LOCUS13167</name>
</gene>
<feature type="region of interest" description="Disordered" evidence="1">
    <location>
        <begin position="1"/>
        <end position="21"/>
    </location>
</feature>
<reference evidence="2" key="1">
    <citation type="submission" date="2023-08" db="EMBL/GenBank/DDBJ databases">
        <authorList>
            <person name="Audoor S."/>
            <person name="Bilcke G."/>
        </authorList>
    </citation>
    <scope>NUCLEOTIDE SEQUENCE</scope>
</reference>
<proteinExistence type="predicted"/>
<evidence type="ECO:0000313" key="2">
    <source>
        <dbReference type="EMBL" id="CAJ1951646.1"/>
    </source>
</evidence>
<dbReference type="Gene3D" id="2.130.10.10">
    <property type="entry name" value="YVTN repeat-like/Quinoprotein amine dehydrogenase"/>
    <property type="match status" value="1"/>
</dbReference>